<name>A0A1G2CIJ5_9BACT</name>
<organism evidence="2 3">
    <name type="scientific">Candidatus Liptonbacteria bacterium RIFCSPLOWO2_01_FULL_53_13</name>
    <dbReference type="NCBI Taxonomy" id="1798651"/>
    <lineage>
        <taxon>Bacteria</taxon>
        <taxon>Candidatus Liptoniibacteriota</taxon>
    </lineage>
</organism>
<dbReference type="PROSITE" id="PS50819">
    <property type="entry name" value="INTEIN_ENDONUCLEASE"/>
    <property type="match status" value="1"/>
</dbReference>
<sequence length="209" mass="24036">MAYILGFFTADGSMYRTNRKTHFIAIEITDKELLEKIRDVLGSNHKIGLRRVGHKKWKPIYRLQIGSKVIFDNLTKLGLTQNKSLTLPFLSVPKQFLGDFTRGYFDGDGCVQFGKYWRKDRNEWKWQLSTSFTSGSEKFLIGLFNVLKLLVCGGNVRGKKGGYELVFGQHDSIALFRFMYHNVPEGLFLERKHATFQKAFKILKVAGVV</sequence>
<feature type="domain" description="DOD-type homing endonuclease" evidence="1">
    <location>
        <begin position="4"/>
        <end position="155"/>
    </location>
</feature>
<gene>
    <name evidence="2" type="ORF">A2946_02310</name>
</gene>
<dbReference type="SUPFAM" id="SSF55608">
    <property type="entry name" value="Homing endonucleases"/>
    <property type="match status" value="2"/>
</dbReference>
<dbReference type="InterPro" id="IPR027434">
    <property type="entry name" value="Homing_endonucl"/>
</dbReference>
<dbReference type="GO" id="GO:0004519">
    <property type="term" value="F:endonuclease activity"/>
    <property type="evidence" value="ECO:0007669"/>
    <property type="project" value="InterPro"/>
</dbReference>
<evidence type="ECO:0000313" key="2">
    <source>
        <dbReference type="EMBL" id="OGZ00560.1"/>
    </source>
</evidence>
<dbReference type="InterPro" id="IPR004042">
    <property type="entry name" value="Intein_endonuc_central"/>
</dbReference>
<evidence type="ECO:0000259" key="1">
    <source>
        <dbReference type="PROSITE" id="PS50819"/>
    </source>
</evidence>
<evidence type="ECO:0000313" key="3">
    <source>
        <dbReference type="Proteomes" id="UP000178348"/>
    </source>
</evidence>
<comment type="caution">
    <text evidence="2">The sequence shown here is derived from an EMBL/GenBank/DDBJ whole genome shotgun (WGS) entry which is preliminary data.</text>
</comment>
<accession>A0A1G2CIJ5</accession>
<protein>
    <recommendedName>
        <fullName evidence="1">DOD-type homing endonuclease domain-containing protein</fullName>
    </recommendedName>
</protein>
<dbReference type="InterPro" id="IPR004860">
    <property type="entry name" value="LAGLIDADG_dom"/>
</dbReference>
<dbReference type="EMBL" id="MHLB01000061">
    <property type="protein sequence ID" value="OGZ00560.1"/>
    <property type="molecule type" value="Genomic_DNA"/>
</dbReference>
<proteinExistence type="predicted"/>
<reference evidence="2 3" key="1">
    <citation type="journal article" date="2016" name="Nat. Commun.">
        <title>Thousands of microbial genomes shed light on interconnected biogeochemical processes in an aquifer system.</title>
        <authorList>
            <person name="Anantharaman K."/>
            <person name="Brown C.T."/>
            <person name="Hug L.A."/>
            <person name="Sharon I."/>
            <person name="Castelle C.J."/>
            <person name="Probst A.J."/>
            <person name="Thomas B.C."/>
            <person name="Singh A."/>
            <person name="Wilkins M.J."/>
            <person name="Karaoz U."/>
            <person name="Brodie E.L."/>
            <person name="Williams K.H."/>
            <person name="Hubbard S.S."/>
            <person name="Banfield J.F."/>
        </authorList>
    </citation>
    <scope>NUCLEOTIDE SEQUENCE [LARGE SCALE GENOMIC DNA]</scope>
</reference>
<dbReference type="Gene3D" id="3.10.28.10">
    <property type="entry name" value="Homing endonucleases"/>
    <property type="match status" value="1"/>
</dbReference>
<dbReference type="AlphaFoldDB" id="A0A1G2CIJ5"/>
<dbReference type="Pfam" id="PF14528">
    <property type="entry name" value="LAGLIDADG_3"/>
    <property type="match status" value="1"/>
</dbReference>
<dbReference type="Proteomes" id="UP000178348">
    <property type="component" value="Unassembled WGS sequence"/>
</dbReference>